<dbReference type="RefSeq" id="WP_138283545.1">
    <property type="nucleotide sequence ID" value="NZ_BMGE01000004.1"/>
</dbReference>
<dbReference type="AlphaFoldDB" id="A0A5R9K6R5"/>
<keyword evidence="3" id="KW-1185">Reference proteome</keyword>
<protein>
    <submittedName>
        <fullName evidence="2">Uncharacterized protein</fullName>
    </submittedName>
</protein>
<accession>A0A5R9K6R5</accession>
<proteinExistence type="predicted"/>
<dbReference type="EMBL" id="VCEI01000030">
    <property type="protein sequence ID" value="TLU89485.1"/>
    <property type="molecule type" value="Genomic_DNA"/>
</dbReference>
<dbReference type="Proteomes" id="UP000309788">
    <property type="component" value="Unassembled WGS sequence"/>
</dbReference>
<evidence type="ECO:0000313" key="3">
    <source>
        <dbReference type="Proteomes" id="UP000309788"/>
    </source>
</evidence>
<comment type="caution">
    <text evidence="2">The sequence shown here is derived from an EMBL/GenBank/DDBJ whole genome shotgun (WGS) entry which is preliminary data.</text>
</comment>
<sequence>MKAINNISAGLAGAVVLNILHESAKQLFPKAPRVDLVGEEALSDIMESAGMEPPKGNALYGATLAADIASNALYYSLIGQGKKENILWRGAGIGLAAGIGALTLTKPLGLNDAPVNRTNTTKALTVAWYLIGGLVTALVLKGTNK</sequence>
<evidence type="ECO:0000256" key="1">
    <source>
        <dbReference type="SAM" id="Phobius"/>
    </source>
</evidence>
<keyword evidence="1" id="KW-0472">Membrane</keyword>
<dbReference type="OrthoDB" id="677977at2"/>
<name>A0A5R9K6R5_9BACT</name>
<reference evidence="2 3" key="1">
    <citation type="submission" date="2019-05" db="EMBL/GenBank/DDBJ databases">
        <authorList>
            <person name="Qu J.-H."/>
        </authorList>
    </citation>
    <scope>NUCLEOTIDE SEQUENCE [LARGE SCALE GENOMIC DNA]</scope>
    <source>
        <strain evidence="2 3">Z12</strain>
    </source>
</reference>
<evidence type="ECO:0000313" key="2">
    <source>
        <dbReference type="EMBL" id="TLU89485.1"/>
    </source>
</evidence>
<gene>
    <name evidence="2" type="ORF">FEM55_22365</name>
</gene>
<organism evidence="2 3">
    <name type="scientific">Dyadobacter sediminis</name>
    <dbReference type="NCBI Taxonomy" id="1493691"/>
    <lineage>
        <taxon>Bacteria</taxon>
        <taxon>Pseudomonadati</taxon>
        <taxon>Bacteroidota</taxon>
        <taxon>Cytophagia</taxon>
        <taxon>Cytophagales</taxon>
        <taxon>Spirosomataceae</taxon>
        <taxon>Dyadobacter</taxon>
    </lineage>
</organism>
<keyword evidence="1" id="KW-0812">Transmembrane</keyword>
<keyword evidence="1" id="KW-1133">Transmembrane helix</keyword>
<feature type="transmembrane region" description="Helical" evidence="1">
    <location>
        <begin position="123"/>
        <end position="140"/>
    </location>
</feature>
<feature type="transmembrane region" description="Helical" evidence="1">
    <location>
        <begin position="86"/>
        <end position="103"/>
    </location>
</feature>